<dbReference type="EMBL" id="JAAKZF010000066">
    <property type="protein sequence ID" value="NGO54826.1"/>
    <property type="molecule type" value="Genomic_DNA"/>
</dbReference>
<proteinExistence type="predicted"/>
<dbReference type="RefSeq" id="WP_165033160.1">
    <property type="nucleotide sequence ID" value="NZ_JAAKZF010000066.1"/>
</dbReference>
<dbReference type="Proteomes" id="UP001642900">
    <property type="component" value="Unassembled WGS sequence"/>
</dbReference>
<name>A0A6G4WKT2_9HYPH</name>
<comment type="caution">
    <text evidence="2">The sequence shown here is derived from an EMBL/GenBank/DDBJ whole genome shotgun (WGS) entry which is preliminary data.</text>
</comment>
<protein>
    <submittedName>
        <fullName evidence="2">Uncharacterized protein</fullName>
    </submittedName>
</protein>
<sequence length="110" mass="11903">MTVLRSPVAPHLPLQAEWPTREQALSIVAALDRMTEGTNSELDRLTGLPDAQTVAQRSYMVFGFPELEAEALAGRMANVFMRPRTGTMRAPDAIPEVAAPDLSTGLTPGR</sequence>
<reference evidence="2 3" key="1">
    <citation type="submission" date="2020-02" db="EMBL/GenBank/DDBJ databases">
        <title>Genome sequence of strain CCNWXJ40-4.</title>
        <authorList>
            <person name="Gao J."/>
            <person name="Sun J."/>
        </authorList>
    </citation>
    <scope>NUCLEOTIDE SEQUENCE [LARGE SCALE GENOMIC DNA]</scope>
    <source>
        <strain evidence="2 3">CCNWXJ 40-4</strain>
    </source>
</reference>
<organism evidence="2 3">
    <name type="scientific">Allomesorhizobium camelthorni</name>
    <dbReference type="NCBI Taxonomy" id="475069"/>
    <lineage>
        <taxon>Bacteria</taxon>
        <taxon>Pseudomonadati</taxon>
        <taxon>Pseudomonadota</taxon>
        <taxon>Alphaproteobacteria</taxon>
        <taxon>Hyphomicrobiales</taxon>
        <taxon>Phyllobacteriaceae</taxon>
        <taxon>Allomesorhizobium</taxon>
    </lineage>
</organism>
<feature type="region of interest" description="Disordered" evidence="1">
    <location>
        <begin position="91"/>
        <end position="110"/>
    </location>
</feature>
<keyword evidence="3" id="KW-1185">Reference proteome</keyword>
<gene>
    <name evidence="2" type="ORF">G6N73_27530</name>
</gene>
<evidence type="ECO:0000313" key="3">
    <source>
        <dbReference type="Proteomes" id="UP001642900"/>
    </source>
</evidence>
<accession>A0A6G4WKT2</accession>
<evidence type="ECO:0000256" key="1">
    <source>
        <dbReference type="SAM" id="MobiDB-lite"/>
    </source>
</evidence>
<dbReference type="AlphaFoldDB" id="A0A6G4WKT2"/>
<evidence type="ECO:0000313" key="2">
    <source>
        <dbReference type="EMBL" id="NGO54826.1"/>
    </source>
</evidence>